<accession>A0A8H7LYM9</accession>
<evidence type="ECO:0000256" key="2">
    <source>
        <dbReference type="SAM" id="Phobius"/>
    </source>
</evidence>
<sequence length="438" mass="48515">MYTRIGRHERFRSTGAGSLAIPTIAPEDRIVWCDTVRFSLPKIQLLGCSCTFAIMSTAAEQLAALESAGLSPAEKSKAQAAVIEELKKKTTTAELLDEIKQLSAFSIAIDKDFDKVYRAFGEVDNSGFNFPRKLQPEWKRWTKLLWDSRSTATKIQVQLDDFHDVIVPKIRAFLAAGHPPAFAPFYFVPLRDELRAFRERDPVKEAKVDAQGNSTAFLELQRDLEHFKTTFDDFTKAERAKLEAQISSVKGQINSLIIEIRKCDDTIRRLGILLGVTIVGTAIAAGFSLFAFGILGPFIAVKVLAQIVGAIAVIAEKVALINTIRRKNDLQAQLRAKEAELRGLEAKLELLKKIEALLEAQRSSISDIAYRIASFTHIWSVMANDALYFETALANLSEGSADDVQTRLNAISAVYLPLKQGLTSYAIQVDNSGIPKPK</sequence>
<keyword evidence="1" id="KW-0175">Coiled coil</keyword>
<evidence type="ECO:0000313" key="3">
    <source>
        <dbReference type="EMBL" id="KAF8751108.1"/>
    </source>
</evidence>
<dbReference type="EMBL" id="JACYCF010000018">
    <property type="protein sequence ID" value="KAF8751108.1"/>
    <property type="molecule type" value="Genomic_DNA"/>
</dbReference>
<feature type="transmembrane region" description="Helical" evidence="2">
    <location>
        <begin position="270"/>
        <end position="292"/>
    </location>
</feature>
<name>A0A8H7LYM9_9AGAM</name>
<evidence type="ECO:0000256" key="1">
    <source>
        <dbReference type="SAM" id="Coils"/>
    </source>
</evidence>
<comment type="caution">
    <text evidence="3">The sequence shown here is derived from an EMBL/GenBank/DDBJ whole genome shotgun (WGS) entry which is preliminary data.</text>
</comment>
<feature type="coiled-coil region" evidence="1">
    <location>
        <begin position="320"/>
        <end position="361"/>
    </location>
</feature>
<organism evidence="3 4">
    <name type="scientific">Rhizoctonia solani</name>
    <dbReference type="NCBI Taxonomy" id="456999"/>
    <lineage>
        <taxon>Eukaryota</taxon>
        <taxon>Fungi</taxon>
        <taxon>Dikarya</taxon>
        <taxon>Basidiomycota</taxon>
        <taxon>Agaricomycotina</taxon>
        <taxon>Agaricomycetes</taxon>
        <taxon>Cantharellales</taxon>
        <taxon>Ceratobasidiaceae</taxon>
        <taxon>Rhizoctonia</taxon>
    </lineage>
</organism>
<keyword evidence="2" id="KW-1133">Transmembrane helix</keyword>
<protein>
    <submittedName>
        <fullName evidence="3">Uncharacterized protein</fullName>
    </submittedName>
</protein>
<keyword evidence="2" id="KW-0812">Transmembrane</keyword>
<keyword evidence="2" id="KW-0472">Membrane</keyword>
<dbReference type="Proteomes" id="UP000614334">
    <property type="component" value="Unassembled WGS sequence"/>
</dbReference>
<gene>
    <name evidence="3" type="ORF">RHS01_08659</name>
</gene>
<evidence type="ECO:0000313" key="4">
    <source>
        <dbReference type="Proteomes" id="UP000614334"/>
    </source>
</evidence>
<feature type="transmembrane region" description="Helical" evidence="2">
    <location>
        <begin position="298"/>
        <end position="320"/>
    </location>
</feature>
<reference evidence="3" key="1">
    <citation type="submission" date="2020-09" db="EMBL/GenBank/DDBJ databases">
        <title>Comparative genome analyses of four rice-infecting Rhizoctonia solani isolates reveal extensive enrichment of homogalacturonan modification genes.</title>
        <authorList>
            <person name="Lee D.-Y."/>
            <person name="Jeon J."/>
            <person name="Kim K.-T."/>
            <person name="Cheong K."/>
            <person name="Song H."/>
            <person name="Choi G."/>
            <person name="Ko J."/>
            <person name="Opiyo S.O."/>
            <person name="Zuo S."/>
            <person name="Madhav S."/>
            <person name="Lee Y.-H."/>
            <person name="Wang G.-L."/>
        </authorList>
    </citation>
    <scope>NUCLEOTIDE SEQUENCE</scope>
    <source>
        <strain evidence="3">AG1-IA B2</strain>
    </source>
</reference>
<dbReference type="AlphaFoldDB" id="A0A8H7LYM9"/>
<dbReference type="Gene3D" id="1.20.1170.10">
    <property type="match status" value="1"/>
</dbReference>
<dbReference type="SUPFAM" id="SSF58100">
    <property type="entry name" value="Bacterial hemolysins"/>
    <property type="match status" value="1"/>
</dbReference>
<proteinExistence type="predicted"/>